<proteinExistence type="predicted"/>
<dbReference type="Pfam" id="PF05598">
    <property type="entry name" value="DUF772"/>
    <property type="match status" value="1"/>
</dbReference>
<dbReference type="InterPro" id="IPR047629">
    <property type="entry name" value="IS1182_transpos"/>
</dbReference>
<comment type="caution">
    <text evidence="4">The sequence shown here is derived from an EMBL/GenBank/DDBJ whole genome shotgun (WGS) entry which is preliminary data.</text>
</comment>
<evidence type="ECO:0000259" key="3">
    <source>
        <dbReference type="Pfam" id="PF13751"/>
    </source>
</evidence>
<evidence type="ECO:0000313" key="4">
    <source>
        <dbReference type="EMBL" id="PIQ98244.1"/>
    </source>
</evidence>
<dbReference type="PANTHER" id="PTHR33408:SF2">
    <property type="entry name" value="TRANSPOSASE DDE DOMAIN-CONTAINING PROTEIN"/>
    <property type="match status" value="1"/>
</dbReference>
<name>A0A2H0MQY0_9BACT</name>
<evidence type="ECO:0000256" key="1">
    <source>
        <dbReference type="SAM" id="Coils"/>
    </source>
</evidence>
<evidence type="ECO:0000259" key="2">
    <source>
        <dbReference type="Pfam" id="PF05598"/>
    </source>
</evidence>
<dbReference type="EMBL" id="PCWI01000050">
    <property type="protein sequence ID" value="PIQ98244.1"/>
    <property type="molecule type" value="Genomic_DNA"/>
</dbReference>
<dbReference type="Pfam" id="PF13751">
    <property type="entry name" value="DDE_Tnp_1_6"/>
    <property type="match status" value="1"/>
</dbReference>
<sequence length="491" mass="56513">MPFRPYEQDQMFLLPPSLNEWVRQDNPARVFSEIIDRLDTTTFRQQKEEGRPAYHPAMMIKVLLWGYATGVRSSRKIEEKLEEDVVFMWLAGLEKPDFRTLCLFRTTNKEALEKIFTDVIIVAKTMGMATLGLVALDGSKVRANSGINTFKNLRDWKELLKEAKDEAQRIISEAENIDKEEDKIHGDNKRGDEIPKEIEKAQDRIEKVEALIKKAKELGKEDESRVSLTDAEAGLMHKGNTSIPAFNAQLAVTEDQLIVYADVTAEPVDVNQTKKAVEGMKKTIKEKPEILIADTGYAGGEKFKYLEDNKIDGYIPSEDERRIGIKKRQKAREHLFAKEDFTYNKCEDKYTCPQGEILGPTARTQFKSKYSKREVTTYRTERGTCTICPLREKCTTNIKLGRAITRDGYEEYRERMREKINTTEGRLIYRKRKCLAEPVFGQIKIRNGFGQFLLRGLEKVRIEWKIVATAHNLLKMTAAIMRKEKILPALV</sequence>
<evidence type="ECO:0000313" key="5">
    <source>
        <dbReference type="Proteomes" id="UP000229381"/>
    </source>
</evidence>
<evidence type="ECO:0008006" key="6">
    <source>
        <dbReference type="Google" id="ProtNLM"/>
    </source>
</evidence>
<accession>A0A2H0MQY0</accession>
<gene>
    <name evidence="4" type="ORF">COV64_02365</name>
</gene>
<dbReference type="PANTHER" id="PTHR33408">
    <property type="entry name" value="TRANSPOSASE"/>
    <property type="match status" value="1"/>
</dbReference>
<reference evidence="4 5" key="1">
    <citation type="submission" date="2017-09" db="EMBL/GenBank/DDBJ databases">
        <title>Depth-based differentiation of microbial function through sediment-hosted aquifers and enrichment of novel symbionts in the deep terrestrial subsurface.</title>
        <authorList>
            <person name="Probst A.J."/>
            <person name="Ladd B."/>
            <person name="Jarett J.K."/>
            <person name="Geller-Mcgrath D.E."/>
            <person name="Sieber C.M."/>
            <person name="Emerson J.B."/>
            <person name="Anantharaman K."/>
            <person name="Thomas B.C."/>
            <person name="Malmstrom R."/>
            <person name="Stieglmeier M."/>
            <person name="Klingl A."/>
            <person name="Woyke T."/>
            <person name="Ryan C.M."/>
            <person name="Banfield J.F."/>
        </authorList>
    </citation>
    <scope>NUCLEOTIDE SEQUENCE [LARGE SCALE GENOMIC DNA]</scope>
    <source>
        <strain evidence="4">CG11_big_fil_rev_8_21_14_0_20_39_9</strain>
    </source>
</reference>
<feature type="domain" description="Transposase DDE" evidence="3">
    <location>
        <begin position="351"/>
        <end position="476"/>
    </location>
</feature>
<protein>
    <recommendedName>
        <fullName evidence="6">IS5/IS1182 family transposase</fullName>
    </recommendedName>
</protein>
<dbReference type="InterPro" id="IPR025668">
    <property type="entry name" value="Tnp_DDE_dom"/>
</dbReference>
<feature type="coiled-coil region" evidence="1">
    <location>
        <begin position="153"/>
        <end position="218"/>
    </location>
</feature>
<feature type="domain" description="Transposase InsH N-terminal" evidence="2">
    <location>
        <begin position="17"/>
        <end position="106"/>
    </location>
</feature>
<dbReference type="AlphaFoldDB" id="A0A2H0MQY0"/>
<dbReference type="Proteomes" id="UP000229381">
    <property type="component" value="Unassembled WGS sequence"/>
</dbReference>
<organism evidence="4 5">
    <name type="scientific">Candidatus Nealsonbacteria bacterium CG11_big_fil_rev_8_21_14_0_20_39_9</name>
    <dbReference type="NCBI Taxonomy" id="1974715"/>
    <lineage>
        <taxon>Bacteria</taxon>
        <taxon>Candidatus Nealsoniibacteriota</taxon>
    </lineage>
</organism>
<dbReference type="NCBIfam" id="NF033551">
    <property type="entry name" value="transpos_IS1182"/>
    <property type="match status" value="1"/>
</dbReference>
<dbReference type="InterPro" id="IPR008490">
    <property type="entry name" value="Transposase_InsH_N"/>
</dbReference>
<keyword evidence="1" id="KW-0175">Coiled coil</keyword>